<dbReference type="InterPro" id="IPR036291">
    <property type="entry name" value="NAD(P)-bd_dom_sf"/>
</dbReference>
<evidence type="ECO:0000256" key="1">
    <source>
        <dbReference type="ARBA" id="ARBA00006484"/>
    </source>
</evidence>
<proteinExistence type="inferred from homology"/>
<dbReference type="PROSITE" id="PS00061">
    <property type="entry name" value="ADH_SHORT"/>
    <property type="match status" value="1"/>
</dbReference>
<evidence type="ECO:0000259" key="2">
    <source>
        <dbReference type="SMART" id="SM00822"/>
    </source>
</evidence>
<dbReference type="PRINTS" id="PR00081">
    <property type="entry name" value="GDHRDH"/>
</dbReference>
<dbReference type="FunFam" id="3.40.50.720:FF:000084">
    <property type="entry name" value="Short-chain dehydrogenase reductase"/>
    <property type="match status" value="1"/>
</dbReference>
<dbReference type="PRINTS" id="PR00080">
    <property type="entry name" value="SDRFAMILY"/>
</dbReference>
<dbReference type="AlphaFoldDB" id="A0A917WN07"/>
<dbReference type="SUPFAM" id="SSF51735">
    <property type="entry name" value="NAD(P)-binding Rossmann-fold domains"/>
    <property type="match status" value="1"/>
</dbReference>
<feature type="domain" description="Ketoreductase" evidence="2">
    <location>
        <begin position="5"/>
        <end position="183"/>
    </location>
</feature>
<dbReference type="PANTHER" id="PTHR42760:SF40">
    <property type="entry name" value="3-OXOACYL-[ACYL-CARRIER-PROTEIN] REDUCTASE, CHLOROPLASTIC"/>
    <property type="match status" value="1"/>
</dbReference>
<evidence type="ECO:0000313" key="3">
    <source>
        <dbReference type="EMBL" id="GGM16273.1"/>
    </source>
</evidence>
<protein>
    <submittedName>
        <fullName evidence="3">Short-chain dehydrogenase</fullName>
    </submittedName>
</protein>
<dbReference type="GO" id="GO:0016616">
    <property type="term" value="F:oxidoreductase activity, acting on the CH-OH group of donors, NAD or NADP as acceptor"/>
    <property type="evidence" value="ECO:0007669"/>
    <property type="project" value="TreeGrafter"/>
</dbReference>
<dbReference type="InterPro" id="IPR002347">
    <property type="entry name" value="SDR_fam"/>
</dbReference>
<dbReference type="Gene3D" id="3.40.50.720">
    <property type="entry name" value="NAD(P)-binding Rossmann-like Domain"/>
    <property type="match status" value="1"/>
</dbReference>
<comment type="similarity">
    <text evidence="1">Belongs to the short-chain dehydrogenases/reductases (SDR) family.</text>
</comment>
<dbReference type="InterPro" id="IPR020904">
    <property type="entry name" value="Sc_DH/Rdtase_CS"/>
</dbReference>
<reference evidence="3" key="2">
    <citation type="submission" date="2020-09" db="EMBL/GenBank/DDBJ databases">
        <authorList>
            <person name="Sun Q."/>
            <person name="Zhou Y."/>
        </authorList>
    </citation>
    <scope>NUCLEOTIDE SEQUENCE</scope>
    <source>
        <strain evidence="3">CGMCC 1.6293</strain>
    </source>
</reference>
<dbReference type="Pfam" id="PF13561">
    <property type="entry name" value="adh_short_C2"/>
    <property type="match status" value="1"/>
</dbReference>
<reference evidence="3" key="1">
    <citation type="journal article" date="2014" name="Int. J. Syst. Evol. Microbiol.">
        <title>Complete genome sequence of Corynebacterium casei LMG S-19264T (=DSM 44701T), isolated from a smear-ripened cheese.</title>
        <authorList>
            <consortium name="US DOE Joint Genome Institute (JGI-PGF)"/>
            <person name="Walter F."/>
            <person name="Albersmeier A."/>
            <person name="Kalinowski J."/>
            <person name="Ruckert C."/>
        </authorList>
    </citation>
    <scope>NUCLEOTIDE SEQUENCE</scope>
    <source>
        <strain evidence="3">CGMCC 1.6293</strain>
    </source>
</reference>
<dbReference type="RefSeq" id="WP_028288672.1">
    <property type="nucleotide sequence ID" value="NZ_BMLF01000008.1"/>
</dbReference>
<dbReference type="PANTHER" id="PTHR42760">
    <property type="entry name" value="SHORT-CHAIN DEHYDROGENASES/REDUCTASES FAMILY MEMBER"/>
    <property type="match status" value="1"/>
</dbReference>
<evidence type="ECO:0000313" key="4">
    <source>
        <dbReference type="Proteomes" id="UP000649829"/>
    </source>
</evidence>
<comment type="caution">
    <text evidence="3">The sequence shown here is derived from an EMBL/GenBank/DDBJ whole genome shotgun (WGS) entry which is preliminary data.</text>
</comment>
<dbReference type="Proteomes" id="UP000649829">
    <property type="component" value="Unassembled WGS sequence"/>
</dbReference>
<gene>
    <name evidence="3" type="ORF">GCM10011534_42790</name>
</gene>
<sequence>MRKSGLAVVTGGGTGLGRSIAERFLADGFEVLITGRDGVRLAQAAREMGATALSGDVADAEDVAALAEEVRGHGVLLRVLVKNAGVMPMSRLSDRVDRLFSDRDQAMRINLTGTLRVTHALAPLIAAPGGRIVNLSSIVARTGGSAPGLLAYTATKGGIDGLTFALARELAERGITVNAVAPDSMDGTAMTADLGDERKARINANIPLGALGTPGDIPGAVAYLAGPGGGYVTGQVLHVNGGWRFG</sequence>
<name>A0A917WN07_9RHOB</name>
<accession>A0A917WN07</accession>
<dbReference type="SMART" id="SM00822">
    <property type="entry name" value="PKS_KR"/>
    <property type="match status" value="1"/>
</dbReference>
<dbReference type="GO" id="GO:0030497">
    <property type="term" value="P:fatty acid elongation"/>
    <property type="evidence" value="ECO:0007669"/>
    <property type="project" value="TreeGrafter"/>
</dbReference>
<organism evidence="3 4">
    <name type="scientific">Pseudooceanicola nanhaiensis</name>
    <dbReference type="NCBI Taxonomy" id="375761"/>
    <lineage>
        <taxon>Bacteria</taxon>
        <taxon>Pseudomonadati</taxon>
        <taxon>Pseudomonadota</taxon>
        <taxon>Alphaproteobacteria</taxon>
        <taxon>Rhodobacterales</taxon>
        <taxon>Paracoccaceae</taxon>
        <taxon>Pseudooceanicola</taxon>
    </lineage>
</organism>
<dbReference type="InterPro" id="IPR057326">
    <property type="entry name" value="KR_dom"/>
</dbReference>
<dbReference type="EMBL" id="BMLF01000008">
    <property type="protein sequence ID" value="GGM16273.1"/>
    <property type="molecule type" value="Genomic_DNA"/>
</dbReference>
<keyword evidence="4" id="KW-1185">Reference proteome</keyword>